<keyword evidence="1" id="KW-0472">Membrane</keyword>
<reference evidence="4" key="1">
    <citation type="submission" date="2020-03" db="EMBL/GenBank/DDBJ databases">
        <authorList>
            <person name="Chebbi M.A."/>
            <person name="Drezen J.M."/>
        </authorList>
    </citation>
    <scope>NUCLEOTIDE SEQUENCE</scope>
    <source>
        <tissue evidence="4">Whole body</tissue>
    </source>
</reference>
<feature type="transmembrane region" description="Helical" evidence="1">
    <location>
        <begin position="545"/>
        <end position="567"/>
    </location>
</feature>
<dbReference type="Proteomes" id="UP000729913">
    <property type="component" value="Unassembled WGS sequence"/>
</dbReference>
<gene>
    <name evidence="4" type="ORF">G9C98_000873</name>
</gene>
<keyword evidence="5" id="KW-1185">Reference proteome</keyword>
<dbReference type="InterPro" id="IPR050281">
    <property type="entry name" value="Flavin_monoamine_oxidase"/>
</dbReference>
<evidence type="ECO:0000313" key="5">
    <source>
        <dbReference type="Proteomes" id="UP000729913"/>
    </source>
</evidence>
<proteinExistence type="predicted"/>
<keyword evidence="2" id="KW-0732">Signal</keyword>
<sequence>MPKLPLFLFVISATINNIVLAEPVHDARVIIVGSGAAGIAAASKLLQNGFNDVKIIEAENRTGGRLWAVKIGDYMMDMGGQWVHGEEDNVAFELAWPLGLLEHFNGSHVFTTRFFNSSGEQLLPEVLSNVTYFYFNLTENSDVNDIAKAESYGDFIIAKMEEYFKTLPEVTDDMNKSILYLFNLVQGSSDGSDDWTKLSPKMARDYPVCKGDLSINWKERTYTTILDILMKKYPNPAEELPVLNNTILNSKVVKINYDSSDAPVEITTEDGKKYLADHIIVTPSLGVLKADHEKLFNPPLPDKQINAIQNLEMGHVAKIYLYYEDPWWHDEIFVKFILWNDEERKQMEADPAKRWLLGYYTAVKVEHKPKVLCLWMTGPYATFFGHLAAFLTKPVHKKNVETLEDLKDPHYRSIYVPIRLYDSDFIADKLLMDKLMNKDFFRNYWLSDGNGISLIDYEEKLNSLILEYNLHKSKTYLKFDFSILVMPGNWGLRDRVNKVIIKWAESHILTRWHENRNQSIRRKFKIIQDRAENYYRPVEFGDFCFAFIFLAFGLLSGVLCFVIKLFYQIILIVGKKIIQFQFLTLKIYFFYFQTVINSLFDFHARA</sequence>
<evidence type="ECO:0000313" key="4">
    <source>
        <dbReference type="EMBL" id="KAG8040302.1"/>
    </source>
</evidence>
<reference evidence="4" key="2">
    <citation type="submission" date="2021-04" db="EMBL/GenBank/DDBJ databases">
        <title>Genome-wide patterns of bracovirus chromosomal integration into multiple host tissues during parasitism.</title>
        <authorList>
            <person name="Chebbi M.A.C."/>
        </authorList>
    </citation>
    <scope>NUCLEOTIDE SEQUENCE</scope>
    <source>
        <tissue evidence="4">Whole body</tissue>
    </source>
</reference>
<organism evidence="4 5">
    <name type="scientific">Cotesia typhae</name>
    <dbReference type="NCBI Taxonomy" id="2053667"/>
    <lineage>
        <taxon>Eukaryota</taxon>
        <taxon>Metazoa</taxon>
        <taxon>Ecdysozoa</taxon>
        <taxon>Arthropoda</taxon>
        <taxon>Hexapoda</taxon>
        <taxon>Insecta</taxon>
        <taxon>Pterygota</taxon>
        <taxon>Neoptera</taxon>
        <taxon>Endopterygota</taxon>
        <taxon>Hymenoptera</taxon>
        <taxon>Apocrita</taxon>
        <taxon>Ichneumonoidea</taxon>
        <taxon>Braconidae</taxon>
        <taxon>Microgastrinae</taxon>
        <taxon>Cotesia</taxon>
    </lineage>
</organism>
<feature type="domain" description="Amine oxidase" evidence="3">
    <location>
        <begin position="37"/>
        <end position="380"/>
    </location>
</feature>
<dbReference type="InterPro" id="IPR002937">
    <property type="entry name" value="Amino_oxidase"/>
</dbReference>
<dbReference type="Pfam" id="PF01593">
    <property type="entry name" value="Amino_oxidase"/>
    <property type="match status" value="1"/>
</dbReference>
<evidence type="ECO:0000259" key="3">
    <source>
        <dbReference type="Pfam" id="PF01593"/>
    </source>
</evidence>
<accession>A0A8J5R0S6</accession>
<dbReference type="AlphaFoldDB" id="A0A8J5R0S6"/>
<dbReference type="GO" id="GO:0046592">
    <property type="term" value="F:polyamine oxidase activity"/>
    <property type="evidence" value="ECO:0007669"/>
    <property type="project" value="TreeGrafter"/>
</dbReference>
<feature type="signal peptide" evidence="2">
    <location>
        <begin position="1"/>
        <end position="21"/>
    </location>
</feature>
<protein>
    <recommendedName>
        <fullName evidence="3">Amine oxidase domain-containing protein</fullName>
    </recommendedName>
</protein>
<dbReference type="OrthoDB" id="5046242at2759"/>
<evidence type="ECO:0000256" key="1">
    <source>
        <dbReference type="SAM" id="Phobius"/>
    </source>
</evidence>
<feature type="chain" id="PRO_5035246803" description="Amine oxidase domain-containing protein" evidence="2">
    <location>
        <begin position="22"/>
        <end position="606"/>
    </location>
</feature>
<dbReference type="PANTHER" id="PTHR10742">
    <property type="entry name" value="FLAVIN MONOAMINE OXIDASE"/>
    <property type="match status" value="1"/>
</dbReference>
<keyword evidence="1" id="KW-0812">Transmembrane</keyword>
<evidence type="ECO:0000256" key="2">
    <source>
        <dbReference type="SAM" id="SignalP"/>
    </source>
</evidence>
<dbReference type="PANTHER" id="PTHR10742:SF398">
    <property type="entry name" value="AMINE OXIDASE DOMAIN-CONTAINING PROTEIN-RELATED"/>
    <property type="match status" value="1"/>
</dbReference>
<dbReference type="EMBL" id="JAAOIC020000023">
    <property type="protein sequence ID" value="KAG8040302.1"/>
    <property type="molecule type" value="Genomic_DNA"/>
</dbReference>
<comment type="caution">
    <text evidence="4">The sequence shown here is derived from an EMBL/GenBank/DDBJ whole genome shotgun (WGS) entry which is preliminary data.</text>
</comment>
<keyword evidence="1" id="KW-1133">Transmembrane helix</keyword>
<name>A0A8J5R0S6_9HYME</name>